<gene>
    <name evidence="2" type="ORF">BOX15_Mlig020523g1</name>
</gene>
<dbReference type="EMBL" id="NIVC01001937">
    <property type="protein sequence ID" value="PAA62436.1"/>
    <property type="molecule type" value="Genomic_DNA"/>
</dbReference>
<dbReference type="AlphaFoldDB" id="A0A267ELV9"/>
<dbReference type="Proteomes" id="UP000215902">
    <property type="component" value="Unassembled WGS sequence"/>
</dbReference>
<name>A0A267ELV9_9PLAT</name>
<reference evidence="2 3" key="1">
    <citation type="submission" date="2017-06" db="EMBL/GenBank/DDBJ databases">
        <title>A platform for efficient transgenesis in Macrostomum lignano, a flatworm model organism for stem cell research.</title>
        <authorList>
            <person name="Berezikov E."/>
        </authorList>
    </citation>
    <scope>NUCLEOTIDE SEQUENCE [LARGE SCALE GENOMIC DNA]</scope>
    <source>
        <strain evidence="2">DV1</strain>
        <tissue evidence="2">Whole organism</tissue>
    </source>
</reference>
<comment type="caution">
    <text evidence="2">The sequence shown here is derived from an EMBL/GenBank/DDBJ whole genome shotgun (WGS) entry which is preliminary data.</text>
</comment>
<evidence type="ECO:0000256" key="1">
    <source>
        <dbReference type="SAM" id="MobiDB-lite"/>
    </source>
</evidence>
<protein>
    <submittedName>
        <fullName evidence="2">Uncharacterized protein</fullName>
    </submittedName>
</protein>
<accession>A0A267ELV9</accession>
<keyword evidence="3" id="KW-1185">Reference proteome</keyword>
<evidence type="ECO:0000313" key="2">
    <source>
        <dbReference type="EMBL" id="PAA62436.1"/>
    </source>
</evidence>
<evidence type="ECO:0000313" key="3">
    <source>
        <dbReference type="Proteomes" id="UP000215902"/>
    </source>
</evidence>
<sequence length="113" mass="12863">MKKMKELVLIVGGFVMFMLFICVYCCKKAAAGCGRQRTGSNPNRVNVQVHPPVAAIAAGEGWPTSSMLPPPQSMHQQRQYYQQQQHQQQYQHQQQRQFQPPPPSYEEATRNGC</sequence>
<organism evidence="2 3">
    <name type="scientific">Macrostomum lignano</name>
    <dbReference type="NCBI Taxonomy" id="282301"/>
    <lineage>
        <taxon>Eukaryota</taxon>
        <taxon>Metazoa</taxon>
        <taxon>Spiralia</taxon>
        <taxon>Lophotrochozoa</taxon>
        <taxon>Platyhelminthes</taxon>
        <taxon>Rhabditophora</taxon>
        <taxon>Macrostomorpha</taxon>
        <taxon>Macrostomida</taxon>
        <taxon>Macrostomidae</taxon>
        <taxon>Macrostomum</taxon>
    </lineage>
</organism>
<proteinExistence type="predicted"/>
<feature type="region of interest" description="Disordered" evidence="1">
    <location>
        <begin position="60"/>
        <end position="113"/>
    </location>
</feature>
<feature type="compositionally biased region" description="Low complexity" evidence="1">
    <location>
        <begin position="75"/>
        <end position="97"/>
    </location>
</feature>